<gene>
    <name evidence="4" type="ORF">RRG08_030547</name>
</gene>
<evidence type="ECO:0000256" key="1">
    <source>
        <dbReference type="PROSITE-ProRule" id="PRU00371"/>
    </source>
</evidence>
<evidence type="ECO:0000313" key="4">
    <source>
        <dbReference type="EMBL" id="KAK3745738.1"/>
    </source>
</evidence>
<accession>A0AAE0YHP0</accession>
<dbReference type="PROSITE" id="PS51031">
    <property type="entry name" value="BESS"/>
    <property type="match status" value="1"/>
</dbReference>
<feature type="domain" description="BESS" evidence="3">
    <location>
        <begin position="53"/>
        <end position="92"/>
    </location>
</feature>
<keyword evidence="5" id="KW-1185">Reference proteome</keyword>
<feature type="region of interest" description="Disordered" evidence="2">
    <location>
        <begin position="1"/>
        <end position="28"/>
    </location>
</feature>
<organism evidence="4 5">
    <name type="scientific">Elysia crispata</name>
    <name type="common">lettuce slug</name>
    <dbReference type="NCBI Taxonomy" id="231223"/>
    <lineage>
        <taxon>Eukaryota</taxon>
        <taxon>Metazoa</taxon>
        <taxon>Spiralia</taxon>
        <taxon>Lophotrochozoa</taxon>
        <taxon>Mollusca</taxon>
        <taxon>Gastropoda</taxon>
        <taxon>Heterobranchia</taxon>
        <taxon>Euthyneura</taxon>
        <taxon>Panpulmonata</taxon>
        <taxon>Sacoglossa</taxon>
        <taxon>Placobranchoidea</taxon>
        <taxon>Plakobranchidae</taxon>
        <taxon>Elysia</taxon>
    </lineage>
</organism>
<dbReference type="Proteomes" id="UP001283361">
    <property type="component" value="Unassembled WGS sequence"/>
</dbReference>
<dbReference type="InterPro" id="IPR004210">
    <property type="entry name" value="BESS_motif"/>
</dbReference>
<dbReference type="GO" id="GO:0003677">
    <property type="term" value="F:DNA binding"/>
    <property type="evidence" value="ECO:0007669"/>
    <property type="project" value="InterPro"/>
</dbReference>
<dbReference type="AlphaFoldDB" id="A0AAE0YHP0"/>
<evidence type="ECO:0000259" key="3">
    <source>
        <dbReference type="PROSITE" id="PS51031"/>
    </source>
</evidence>
<name>A0AAE0YHP0_9GAST</name>
<feature type="compositionally biased region" description="Polar residues" evidence="2">
    <location>
        <begin position="1"/>
        <end position="19"/>
    </location>
</feature>
<comment type="subcellular location">
    <subcellularLocation>
        <location evidence="1">Nucleus</location>
    </subcellularLocation>
</comment>
<comment type="caution">
    <text evidence="4">The sequence shown here is derived from an EMBL/GenBank/DDBJ whole genome shotgun (WGS) entry which is preliminary data.</text>
</comment>
<dbReference type="GO" id="GO:0005634">
    <property type="term" value="C:nucleus"/>
    <property type="evidence" value="ECO:0007669"/>
    <property type="project" value="UniProtKB-SubCell"/>
</dbReference>
<dbReference type="Pfam" id="PF02944">
    <property type="entry name" value="BESS"/>
    <property type="match status" value="1"/>
</dbReference>
<proteinExistence type="predicted"/>
<reference evidence="4" key="1">
    <citation type="journal article" date="2023" name="G3 (Bethesda)">
        <title>A reference genome for the long-term kleptoplast-retaining sea slug Elysia crispata morphotype clarki.</title>
        <authorList>
            <person name="Eastman K.E."/>
            <person name="Pendleton A.L."/>
            <person name="Shaikh M.A."/>
            <person name="Suttiyut T."/>
            <person name="Ogas R."/>
            <person name="Tomko P."/>
            <person name="Gavelis G."/>
            <person name="Widhalm J.R."/>
            <person name="Wisecaver J.H."/>
        </authorList>
    </citation>
    <scope>NUCLEOTIDE SEQUENCE</scope>
    <source>
        <strain evidence="4">ECLA1</strain>
    </source>
</reference>
<sequence length="108" mass="12286">MRTATAAQSDAMSQASGSSYKRKTKDEDRTCVDTQILEAIKKITDERKKNEDEDEDYLFFKNLVPKMKCMSDIQKLELQAEINAEFSKHLKWAMNPATSTQTPTAGYV</sequence>
<evidence type="ECO:0000256" key="2">
    <source>
        <dbReference type="SAM" id="MobiDB-lite"/>
    </source>
</evidence>
<evidence type="ECO:0000313" key="5">
    <source>
        <dbReference type="Proteomes" id="UP001283361"/>
    </source>
</evidence>
<protein>
    <recommendedName>
        <fullName evidence="3">BESS domain-containing protein</fullName>
    </recommendedName>
</protein>
<dbReference type="EMBL" id="JAWDGP010006196">
    <property type="protein sequence ID" value="KAK3745738.1"/>
    <property type="molecule type" value="Genomic_DNA"/>
</dbReference>
<keyword evidence="1" id="KW-0539">Nucleus</keyword>